<keyword evidence="3" id="KW-1185">Reference proteome</keyword>
<evidence type="ECO:0000256" key="1">
    <source>
        <dbReference type="SAM" id="MobiDB-lite"/>
    </source>
</evidence>
<reference evidence="2 3" key="1">
    <citation type="journal article" date="2024" name="J Genomics">
        <title>Draft genome sequencing and assembly of Favolaschia claudopus CIRM-BRFM 2984 isolated from oak limbs.</title>
        <authorList>
            <person name="Navarro D."/>
            <person name="Drula E."/>
            <person name="Chaduli D."/>
            <person name="Cazenave R."/>
            <person name="Ahrendt S."/>
            <person name="Wang J."/>
            <person name="Lipzen A."/>
            <person name="Daum C."/>
            <person name="Barry K."/>
            <person name="Grigoriev I.V."/>
            <person name="Favel A."/>
            <person name="Rosso M.N."/>
            <person name="Martin F."/>
        </authorList>
    </citation>
    <scope>NUCLEOTIDE SEQUENCE [LARGE SCALE GENOMIC DNA]</scope>
    <source>
        <strain evidence="2 3">CIRM-BRFM 2984</strain>
    </source>
</reference>
<dbReference type="AlphaFoldDB" id="A0AAV9ZU72"/>
<comment type="caution">
    <text evidence="2">The sequence shown here is derived from an EMBL/GenBank/DDBJ whole genome shotgun (WGS) entry which is preliminary data.</text>
</comment>
<dbReference type="Proteomes" id="UP001362999">
    <property type="component" value="Unassembled WGS sequence"/>
</dbReference>
<evidence type="ECO:0000313" key="2">
    <source>
        <dbReference type="EMBL" id="KAK6992494.1"/>
    </source>
</evidence>
<gene>
    <name evidence="2" type="ORF">R3P38DRAFT_3225539</name>
</gene>
<proteinExistence type="predicted"/>
<protein>
    <submittedName>
        <fullName evidence="2">Uncharacterized protein</fullName>
    </submittedName>
</protein>
<accession>A0AAV9ZU72</accession>
<feature type="compositionally biased region" description="Basic residues" evidence="1">
    <location>
        <begin position="20"/>
        <end position="31"/>
    </location>
</feature>
<feature type="compositionally biased region" description="Basic and acidic residues" evidence="1">
    <location>
        <begin position="1"/>
        <end position="19"/>
    </location>
</feature>
<sequence length="220" mass="24531">MESGERESPVNEPPPEKQNTKAKRNTKKPYQLKKVEIPKEFEGAKYTVHLHGYILYGITQSNTAPHSPSDGDIAHFNLQMAPGYLETLERKLCTHSNQHAGASVMVKILLTQAQVTAAAGSLIAGHILLVSKTFLLATYNAVFATGLKYFRPNVFSPPHTLYNQVHQLVSLFALEDKQPLNIIRMLQEQCAHSDDEEIIDADGRAIHMIDSKGIQRDTIM</sequence>
<evidence type="ECO:0000313" key="3">
    <source>
        <dbReference type="Proteomes" id="UP001362999"/>
    </source>
</evidence>
<dbReference type="EMBL" id="JAWWNJ010000109">
    <property type="protein sequence ID" value="KAK6992494.1"/>
    <property type="molecule type" value="Genomic_DNA"/>
</dbReference>
<organism evidence="2 3">
    <name type="scientific">Favolaschia claudopus</name>
    <dbReference type="NCBI Taxonomy" id="2862362"/>
    <lineage>
        <taxon>Eukaryota</taxon>
        <taxon>Fungi</taxon>
        <taxon>Dikarya</taxon>
        <taxon>Basidiomycota</taxon>
        <taxon>Agaricomycotina</taxon>
        <taxon>Agaricomycetes</taxon>
        <taxon>Agaricomycetidae</taxon>
        <taxon>Agaricales</taxon>
        <taxon>Marasmiineae</taxon>
        <taxon>Mycenaceae</taxon>
        <taxon>Favolaschia</taxon>
    </lineage>
</organism>
<name>A0AAV9ZU72_9AGAR</name>
<feature type="region of interest" description="Disordered" evidence="1">
    <location>
        <begin position="1"/>
        <end position="31"/>
    </location>
</feature>